<evidence type="ECO:0000256" key="4">
    <source>
        <dbReference type="ARBA" id="ARBA00022771"/>
    </source>
</evidence>
<dbReference type="PROSITE" id="PS51999">
    <property type="entry name" value="ZF_GRF"/>
    <property type="match status" value="1"/>
</dbReference>
<evidence type="ECO:0000256" key="6">
    <source>
        <dbReference type="ARBA" id="ARBA00022807"/>
    </source>
</evidence>
<evidence type="ECO:0000313" key="15">
    <source>
        <dbReference type="Proteomes" id="UP001472866"/>
    </source>
</evidence>
<dbReference type="Gene3D" id="1.10.8.10">
    <property type="entry name" value="DNA helicase RuvA subunit, C-terminal domain"/>
    <property type="match status" value="1"/>
</dbReference>
<dbReference type="Pfam" id="PF14555">
    <property type="entry name" value="UBA_4"/>
    <property type="match status" value="1"/>
</dbReference>
<dbReference type="Gene3D" id="3.90.70.10">
    <property type="entry name" value="Cysteine proteinases"/>
    <property type="match status" value="1"/>
</dbReference>
<evidence type="ECO:0000259" key="13">
    <source>
        <dbReference type="PROSITE" id="PS51999"/>
    </source>
</evidence>
<keyword evidence="6 9" id="KW-0788">Thiol protease</keyword>
<gene>
    <name evidence="14" type="ORF">HKI87_01g09150</name>
</gene>
<protein>
    <submittedName>
        <fullName evidence="14">Calpain-type cysteine proteinase</fullName>
    </submittedName>
</protein>
<feature type="active site" evidence="8 9">
    <location>
        <position position="256"/>
    </location>
</feature>
<evidence type="ECO:0000256" key="5">
    <source>
        <dbReference type="ARBA" id="ARBA00022801"/>
    </source>
</evidence>
<keyword evidence="15" id="KW-1185">Reference proteome</keyword>
<evidence type="ECO:0000256" key="1">
    <source>
        <dbReference type="ARBA" id="ARBA00007623"/>
    </source>
</evidence>
<dbReference type="AlphaFoldDB" id="A0AAX4P0U0"/>
<keyword evidence="7" id="KW-0862">Zinc</keyword>
<dbReference type="SUPFAM" id="SSF54001">
    <property type="entry name" value="Cysteine proteinases"/>
    <property type="match status" value="1"/>
</dbReference>
<evidence type="ECO:0000256" key="9">
    <source>
        <dbReference type="PROSITE-ProRule" id="PRU00239"/>
    </source>
</evidence>
<dbReference type="InterPro" id="IPR022684">
    <property type="entry name" value="Calpain_cysteine_protease"/>
</dbReference>
<dbReference type="CDD" id="cd14273">
    <property type="entry name" value="UBA_TAP-C_like"/>
    <property type="match status" value="1"/>
</dbReference>
<dbReference type="GO" id="GO:0004198">
    <property type="term" value="F:calcium-dependent cysteine-type endopeptidase activity"/>
    <property type="evidence" value="ECO:0007669"/>
    <property type="project" value="InterPro"/>
</dbReference>
<evidence type="ECO:0000313" key="14">
    <source>
        <dbReference type="EMBL" id="WZN59389.1"/>
    </source>
</evidence>
<comment type="similarity">
    <text evidence="1">Belongs to the peptidase C2 family.</text>
</comment>
<evidence type="ECO:0000256" key="3">
    <source>
        <dbReference type="ARBA" id="ARBA00022723"/>
    </source>
</evidence>
<dbReference type="PROSITE" id="PS00139">
    <property type="entry name" value="THIOL_PROTEASE_CYS"/>
    <property type="match status" value="1"/>
</dbReference>
<feature type="domain" description="GRF-type" evidence="13">
    <location>
        <begin position="176"/>
        <end position="217"/>
    </location>
</feature>
<dbReference type="CDD" id="cd00044">
    <property type="entry name" value="CysPc"/>
    <property type="match status" value="1"/>
</dbReference>
<feature type="active site" evidence="9">
    <location>
        <position position="410"/>
    </location>
</feature>
<feature type="domain" description="Calpain catalytic" evidence="12">
    <location>
        <begin position="146"/>
        <end position="526"/>
    </location>
</feature>
<accession>A0AAX4P0U0</accession>
<proteinExistence type="inferred from homology"/>
<evidence type="ECO:0000256" key="11">
    <source>
        <dbReference type="SAM" id="MobiDB-lite"/>
    </source>
</evidence>
<evidence type="ECO:0000256" key="7">
    <source>
        <dbReference type="ARBA" id="ARBA00022833"/>
    </source>
</evidence>
<feature type="region of interest" description="Disordered" evidence="11">
    <location>
        <begin position="44"/>
        <end position="77"/>
    </location>
</feature>
<organism evidence="14 15">
    <name type="scientific">Chloropicon roscoffensis</name>
    <dbReference type="NCBI Taxonomy" id="1461544"/>
    <lineage>
        <taxon>Eukaryota</taxon>
        <taxon>Viridiplantae</taxon>
        <taxon>Chlorophyta</taxon>
        <taxon>Chloropicophyceae</taxon>
        <taxon>Chloropicales</taxon>
        <taxon>Chloropicaceae</taxon>
        <taxon>Chloropicon</taxon>
    </lineage>
</organism>
<dbReference type="PROSITE" id="PS50203">
    <property type="entry name" value="CALPAIN_CAT"/>
    <property type="match status" value="1"/>
</dbReference>
<evidence type="ECO:0000256" key="8">
    <source>
        <dbReference type="PIRSR" id="PIRSR622684-1"/>
    </source>
</evidence>
<keyword evidence="3" id="KW-0479">Metal-binding</keyword>
<name>A0AAX4P0U0_9CHLO</name>
<dbReference type="InterPro" id="IPR010666">
    <property type="entry name" value="Znf_GRF"/>
</dbReference>
<dbReference type="InterPro" id="IPR009060">
    <property type="entry name" value="UBA-like_sf"/>
</dbReference>
<dbReference type="InterPro" id="IPR038765">
    <property type="entry name" value="Papain-like_cys_pep_sf"/>
</dbReference>
<dbReference type="InterPro" id="IPR000169">
    <property type="entry name" value="Pept_cys_AS"/>
</dbReference>
<sequence>MEAFLAVVPECDRAAARRVLEAADWNVERAVNFYFEGRVFVDVDGRPEPTDPTTTKESREETNSKRASNDDDEDDEDEIVVVSVSGRRPRPTVALVRGAADCLDLFAGAVPVGEASVSELESSEIGSEASEQFRRAVRGCEDAGACFTDPDFPPTAQSIDGRQVGRNFGNNVSIVCQCDPPSRAKLCKVRKDGKNQGRNFYGCATRKCNFFRWAGKALRHTDQASRLTWRRFDGQEHKASGRFRAQDILQGATGDCWFLAGLSVIAVREDLVRKIFPLAAQRPDLGLHQVNLFAHGGWSSVIVDNCLPINEKGEPAFAKLPKGTELWPALVEKAYAKLGGSYLGISGGFVSEAMFDLTGFPTEVINMDLPGFDSELTFARLLSFASLRFPIGCSTQRRGLRGSDGLVDCHAYSCLEVVELNNMKVGHQPKIQDFFSGEGGRDAKRRRAEPEIEAAAADGHGTLRLLRIRNPWGKREWNGDFSDESEKWTNALRARLGKTSKNDGTFWMPWSEFIMRFSILEICHAHQGWHSTSKRVTFSAPSGREWCQCKWFEFEVFDRTWAFLSFLQRSKRGRSRDNFWFLDVSFSVFCGGCLIEQVWGVRTRPGEDADLSMRIFSAKPAVLAEKALPLTALAPVIHRALMHEDLCGRPGHRVTPNLTLIVASPKNTSVFFLAVNSGEAWARIRLGVEASPRDMRKVSQEVLVSIPPRTQRILCVLTPRKLGKHEYKYSWEAAGEVAADDFLDGAGGDWAFRAVPALARPEGSGVCSPKGEGKRRFVCKSRTFGSAQE</sequence>
<dbReference type="PANTHER" id="PTHR10183:SF379">
    <property type="entry name" value="CALPAIN-5"/>
    <property type="match status" value="1"/>
</dbReference>
<dbReference type="Pfam" id="PF00648">
    <property type="entry name" value="Peptidase_C2"/>
    <property type="match status" value="1"/>
</dbReference>
<evidence type="ECO:0000256" key="2">
    <source>
        <dbReference type="ARBA" id="ARBA00022670"/>
    </source>
</evidence>
<reference evidence="14 15" key="1">
    <citation type="submission" date="2024-03" db="EMBL/GenBank/DDBJ databases">
        <title>Complete genome sequence of the green alga Chloropicon roscoffensis RCC1871.</title>
        <authorList>
            <person name="Lemieux C."/>
            <person name="Pombert J.-F."/>
            <person name="Otis C."/>
            <person name="Turmel M."/>
        </authorList>
    </citation>
    <scope>NUCLEOTIDE SEQUENCE [LARGE SCALE GENOMIC DNA]</scope>
    <source>
        <strain evidence="14 15">RCC1871</strain>
    </source>
</reference>
<feature type="compositionally biased region" description="Basic and acidic residues" evidence="11">
    <location>
        <begin position="44"/>
        <end position="69"/>
    </location>
</feature>
<dbReference type="PRINTS" id="PR00704">
    <property type="entry name" value="CALPAIN"/>
</dbReference>
<feature type="active site" evidence="8 9">
    <location>
        <position position="470"/>
    </location>
</feature>
<dbReference type="SMART" id="SM00230">
    <property type="entry name" value="CysPc"/>
    <property type="match status" value="1"/>
</dbReference>
<dbReference type="SUPFAM" id="SSF46934">
    <property type="entry name" value="UBA-like"/>
    <property type="match status" value="1"/>
</dbReference>
<dbReference type="PANTHER" id="PTHR10183">
    <property type="entry name" value="CALPAIN"/>
    <property type="match status" value="1"/>
</dbReference>
<evidence type="ECO:0000259" key="12">
    <source>
        <dbReference type="PROSITE" id="PS50203"/>
    </source>
</evidence>
<dbReference type="Pfam" id="PF06839">
    <property type="entry name" value="Zn_ribbon_GRF"/>
    <property type="match status" value="1"/>
</dbReference>
<dbReference type="InterPro" id="IPR001300">
    <property type="entry name" value="Peptidase_C2_calpain_cat"/>
</dbReference>
<dbReference type="EMBL" id="CP151501">
    <property type="protein sequence ID" value="WZN59389.1"/>
    <property type="molecule type" value="Genomic_DNA"/>
</dbReference>
<dbReference type="GO" id="GO:0006508">
    <property type="term" value="P:proteolysis"/>
    <property type="evidence" value="ECO:0007669"/>
    <property type="project" value="UniProtKB-KW"/>
</dbReference>
<keyword evidence="2 9" id="KW-0645">Protease</keyword>
<dbReference type="Proteomes" id="UP001472866">
    <property type="component" value="Chromosome 01"/>
</dbReference>
<keyword evidence="5 9" id="KW-0378">Hydrolase</keyword>
<evidence type="ECO:0000256" key="10">
    <source>
        <dbReference type="PROSITE-ProRule" id="PRU01343"/>
    </source>
</evidence>
<keyword evidence="4 10" id="KW-0863">Zinc-finger</keyword>
<dbReference type="GO" id="GO:0008270">
    <property type="term" value="F:zinc ion binding"/>
    <property type="evidence" value="ECO:0007669"/>
    <property type="project" value="UniProtKB-KW"/>
</dbReference>